<proteinExistence type="predicted"/>
<evidence type="ECO:0000313" key="1">
    <source>
        <dbReference type="EMBL" id="KAG7160375.1"/>
    </source>
</evidence>
<keyword evidence="2" id="KW-1185">Reference proteome</keyword>
<name>A0A8J5JRG4_HOMAM</name>
<accession>A0A8J5JRG4</accession>
<dbReference type="Proteomes" id="UP000747542">
    <property type="component" value="Unassembled WGS sequence"/>
</dbReference>
<evidence type="ECO:0000313" key="2">
    <source>
        <dbReference type="Proteomes" id="UP000747542"/>
    </source>
</evidence>
<comment type="caution">
    <text evidence="1">The sequence shown here is derived from an EMBL/GenBank/DDBJ whole genome shotgun (WGS) entry which is preliminary data.</text>
</comment>
<protein>
    <submittedName>
        <fullName evidence="1">Uncharacterized protein</fullName>
    </submittedName>
</protein>
<organism evidence="1 2">
    <name type="scientific">Homarus americanus</name>
    <name type="common">American lobster</name>
    <dbReference type="NCBI Taxonomy" id="6706"/>
    <lineage>
        <taxon>Eukaryota</taxon>
        <taxon>Metazoa</taxon>
        <taxon>Ecdysozoa</taxon>
        <taxon>Arthropoda</taxon>
        <taxon>Crustacea</taxon>
        <taxon>Multicrustacea</taxon>
        <taxon>Malacostraca</taxon>
        <taxon>Eumalacostraca</taxon>
        <taxon>Eucarida</taxon>
        <taxon>Decapoda</taxon>
        <taxon>Pleocyemata</taxon>
        <taxon>Astacidea</taxon>
        <taxon>Nephropoidea</taxon>
        <taxon>Nephropidae</taxon>
        <taxon>Homarus</taxon>
    </lineage>
</organism>
<gene>
    <name evidence="1" type="ORF">Hamer_G001600</name>
</gene>
<dbReference type="EMBL" id="JAHLQT010031306">
    <property type="protein sequence ID" value="KAG7160375.1"/>
    <property type="molecule type" value="Genomic_DNA"/>
</dbReference>
<sequence length="244" mass="26385">MVGGSCDVSERVRSEEAIVCVKEFVFEFRGAPVQWESPKGAEGNGIPPTSLVGDRAESVQLPAREGGAPSIRSGTSWSFAAKTTAAVPYGTDGAKSPSRITCLCDWGVRSREDDVPRTRRVRPLCVEPMRRRRLKPSSVTGVKTSRESLAVVPVTGVYGAEKTSFEGIAVISEAEEKTSRERIAVVPVIGVYGAEKTSFERIAVISVKMTSFERIAVVPVAGAERMMFEAEIDVLYTGTHVVLF</sequence>
<dbReference type="AlphaFoldDB" id="A0A8J5JRG4"/>
<reference evidence="1" key="1">
    <citation type="journal article" date="2021" name="Sci. Adv.">
        <title>The American lobster genome reveals insights on longevity, neural, and immune adaptations.</title>
        <authorList>
            <person name="Polinski J.M."/>
            <person name="Zimin A.V."/>
            <person name="Clark K.F."/>
            <person name="Kohn A.B."/>
            <person name="Sadowski N."/>
            <person name="Timp W."/>
            <person name="Ptitsyn A."/>
            <person name="Khanna P."/>
            <person name="Romanova D.Y."/>
            <person name="Williams P."/>
            <person name="Greenwood S.J."/>
            <person name="Moroz L.L."/>
            <person name="Walt D.R."/>
            <person name="Bodnar A.G."/>
        </authorList>
    </citation>
    <scope>NUCLEOTIDE SEQUENCE</scope>
    <source>
        <strain evidence="1">GMGI-L3</strain>
    </source>
</reference>